<dbReference type="EMBL" id="JAUYZG010000013">
    <property type="protein sequence ID" value="KAK2891371.1"/>
    <property type="molecule type" value="Genomic_DNA"/>
</dbReference>
<keyword evidence="4" id="KW-1185">Reference proteome</keyword>
<dbReference type="SUPFAM" id="SSF56496">
    <property type="entry name" value="Fibrinogen C-terminal domain-like"/>
    <property type="match status" value="1"/>
</dbReference>
<name>A0AA88TM99_9TELE</name>
<protein>
    <recommendedName>
        <fullName evidence="2">Fibrinogen C-terminal domain-containing protein</fullName>
    </recommendedName>
</protein>
<dbReference type="Pfam" id="PF00147">
    <property type="entry name" value="Fibrinogen_C"/>
    <property type="match status" value="1"/>
</dbReference>
<dbReference type="InterPro" id="IPR050373">
    <property type="entry name" value="Fibrinogen_C-term_domain"/>
</dbReference>
<dbReference type="PANTHER" id="PTHR19143">
    <property type="entry name" value="FIBRINOGEN/TENASCIN/ANGIOPOEITIN"/>
    <property type="match status" value="1"/>
</dbReference>
<gene>
    <name evidence="3" type="ORF">Q8A67_014014</name>
</gene>
<dbReference type="InterPro" id="IPR002181">
    <property type="entry name" value="Fibrinogen_a/b/g_C_dom"/>
</dbReference>
<evidence type="ECO:0000256" key="1">
    <source>
        <dbReference type="SAM" id="MobiDB-lite"/>
    </source>
</evidence>
<dbReference type="PROSITE" id="PS51406">
    <property type="entry name" value="FIBRINOGEN_C_2"/>
    <property type="match status" value="1"/>
</dbReference>
<comment type="caution">
    <text evidence="3">The sequence shown here is derived from an EMBL/GenBank/DDBJ whole genome shotgun (WGS) entry which is preliminary data.</text>
</comment>
<dbReference type="AlphaFoldDB" id="A0AA88TM99"/>
<dbReference type="Gene3D" id="3.90.215.10">
    <property type="entry name" value="Gamma Fibrinogen, chain A, domain 1"/>
    <property type="match status" value="1"/>
</dbReference>
<proteinExistence type="predicted"/>
<dbReference type="PANTHER" id="PTHR19143:SF225">
    <property type="entry name" value="MICROFIBRIL-ASSOCIATED GLYCOPROTEIN 4"/>
    <property type="match status" value="1"/>
</dbReference>
<organism evidence="3 4">
    <name type="scientific">Cirrhinus molitorella</name>
    <name type="common">mud carp</name>
    <dbReference type="NCBI Taxonomy" id="172907"/>
    <lineage>
        <taxon>Eukaryota</taxon>
        <taxon>Metazoa</taxon>
        <taxon>Chordata</taxon>
        <taxon>Craniata</taxon>
        <taxon>Vertebrata</taxon>
        <taxon>Euteleostomi</taxon>
        <taxon>Actinopterygii</taxon>
        <taxon>Neopterygii</taxon>
        <taxon>Teleostei</taxon>
        <taxon>Ostariophysi</taxon>
        <taxon>Cypriniformes</taxon>
        <taxon>Cyprinidae</taxon>
        <taxon>Labeoninae</taxon>
        <taxon>Labeonini</taxon>
        <taxon>Cirrhinus</taxon>
    </lineage>
</organism>
<feature type="region of interest" description="Disordered" evidence="1">
    <location>
        <begin position="1"/>
        <end position="117"/>
    </location>
</feature>
<accession>A0AA88TM99</accession>
<sequence length="269" mass="29918">MGRAAKVLPSVQVNGKNVHKPRYSLCPAGASIHSSEDGFPAVRSQQDDDVISSRPPPCSAGRQPAAHSSHSQDVTSSSRRSSENLPPPSAMPHSQPSPNPLSYPWPAAPPSTNGKNGSGVYTITTLDGPLQVYCEMVSGGQKDKGHWMVILRRMNGEVNFFRPWENYKQSFGNKEGEYWLGAEHIHQLTRRYQYKLRVDLEDFEGKKVYAVYESFSVDSEADGYKLHVSGFVDGGADHDGSMNIGASWYHWKTNYNSLKTITMKIRRVM</sequence>
<dbReference type="Proteomes" id="UP001187343">
    <property type="component" value="Unassembled WGS sequence"/>
</dbReference>
<evidence type="ECO:0000259" key="2">
    <source>
        <dbReference type="PROSITE" id="PS51406"/>
    </source>
</evidence>
<dbReference type="GO" id="GO:0005615">
    <property type="term" value="C:extracellular space"/>
    <property type="evidence" value="ECO:0007669"/>
    <property type="project" value="TreeGrafter"/>
</dbReference>
<dbReference type="GO" id="GO:0048251">
    <property type="term" value="P:elastic fiber assembly"/>
    <property type="evidence" value="ECO:0007669"/>
    <property type="project" value="TreeGrafter"/>
</dbReference>
<evidence type="ECO:0000313" key="3">
    <source>
        <dbReference type="EMBL" id="KAK2891371.1"/>
    </source>
</evidence>
<feature type="compositionally biased region" description="Pro residues" evidence="1">
    <location>
        <begin position="85"/>
        <end position="109"/>
    </location>
</feature>
<feature type="compositionally biased region" description="Low complexity" evidence="1">
    <location>
        <begin position="68"/>
        <end position="79"/>
    </location>
</feature>
<dbReference type="InterPro" id="IPR014716">
    <property type="entry name" value="Fibrinogen_a/b/g_C_1"/>
</dbReference>
<dbReference type="InterPro" id="IPR036056">
    <property type="entry name" value="Fibrinogen-like_C"/>
</dbReference>
<reference evidence="3" key="1">
    <citation type="submission" date="2023-08" db="EMBL/GenBank/DDBJ databases">
        <title>Chromosome-level Genome Assembly of mud carp (Cirrhinus molitorella).</title>
        <authorList>
            <person name="Liu H."/>
        </authorList>
    </citation>
    <scope>NUCLEOTIDE SEQUENCE</scope>
    <source>
        <strain evidence="3">Prfri</strain>
        <tissue evidence="3">Muscle</tissue>
    </source>
</reference>
<evidence type="ECO:0000313" key="4">
    <source>
        <dbReference type="Proteomes" id="UP001187343"/>
    </source>
</evidence>
<dbReference type="SMART" id="SM00186">
    <property type="entry name" value="FBG"/>
    <property type="match status" value="1"/>
</dbReference>
<feature type="domain" description="Fibrinogen C-terminal" evidence="2">
    <location>
        <begin position="98"/>
        <end position="236"/>
    </location>
</feature>